<dbReference type="STRING" id="644966.Tmar_0658"/>
<dbReference type="EMBL" id="CP002344">
    <property type="protein sequence ID" value="ADU50776.1"/>
    <property type="molecule type" value="Genomic_DNA"/>
</dbReference>
<evidence type="ECO:0000313" key="4">
    <source>
        <dbReference type="Proteomes" id="UP000008915"/>
    </source>
</evidence>
<feature type="chain" id="PRO_5003211209" evidence="2">
    <location>
        <begin position="27"/>
        <end position="208"/>
    </location>
</feature>
<feature type="compositionally biased region" description="Basic and acidic residues" evidence="1">
    <location>
        <begin position="151"/>
        <end position="161"/>
    </location>
</feature>
<gene>
    <name evidence="3" type="ordered locus">Tmar_0658</name>
</gene>
<dbReference type="Proteomes" id="UP000008915">
    <property type="component" value="Chromosome"/>
</dbReference>
<evidence type="ECO:0000256" key="2">
    <source>
        <dbReference type="SAM" id="SignalP"/>
    </source>
</evidence>
<dbReference type="HOGENOM" id="CLU_1320362_0_0_9"/>
<feature type="region of interest" description="Disordered" evidence="1">
    <location>
        <begin position="28"/>
        <end position="92"/>
    </location>
</feature>
<evidence type="ECO:0000313" key="3">
    <source>
        <dbReference type="EMBL" id="ADU50776.1"/>
    </source>
</evidence>
<dbReference type="AlphaFoldDB" id="E6SHS9"/>
<feature type="compositionally biased region" description="Basic and acidic residues" evidence="1">
    <location>
        <begin position="64"/>
        <end position="82"/>
    </location>
</feature>
<dbReference type="RefSeq" id="WP_013495081.1">
    <property type="nucleotide sequence ID" value="NC_014831.1"/>
</dbReference>
<reference evidence="3 4" key="1">
    <citation type="journal article" date="2010" name="Stand. Genomic Sci.">
        <title>Complete genome sequence of Thermaerobacter marianensis type strain (7p75a).</title>
        <authorList>
            <person name="Han C."/>
            <person name="Gu W."/>
            <person name="Zhang X."/>
            <person name="Lapidus A."/>
            <person name="Nolan M."/>
            <person name="Copeland A."/>
            <person name="Lucas S."/>
            <person name="Del Rio T.G."/>
            <person name="Tice H."/>
            <person name="Cheng J.F."/>
            <person name="Tapia R."/>
            <person name="Goodwin L."/>
            <person name="Pitluck S."/>
            <person name="Pagani I."/>
            <person name="Ivanova N."/>
            <person name="Mavromatis K."/>
            <person name="Mikhailova N."/>
            <person name="Pati A."/>
            <person name="Chen A."/>
            <person name="Palaniappan K."/>
            <person name="Land M."/>
            <person name="Hauser L."/>
            <person name="Chang Y.J."/>
            <person name="Jeffries C.D."/>
            <person name="Schneider S."/>
            <person name="Rohde M."/>
            <person name="Goker M."/>
            <person name="Pukall R."/>
            <person name="Woyke T."/>
            <person name="Bristow J."/>
            <person name="Eisen J.A."/>
            <person name="Markowitz V."/>
            <person name="Hugenholtz P."/>
            <person name="Kyrpides N.C."/>
            <person name="Klenk H.P."/>
            <person name="Detter J.C."/>
        </authorList>
    </citation>
    <scope>NUCLEOTIDE SEQUENCE [LARGE SCALE GENOMIC DNA]</scope>
    <source>
        <strain evidence="4">ATCC 700841 / DSM 12885 / JCM 10246 / 7p75a</strain>
    </source>
</reference>
<evidence type="ECO:0000256" key="1">
    <source>
        <dbReference type="SAM" id="MobiDB-lite"/>
    </source>
</evidence>
<dbReference type="KEGG" id="tmr:Tmar_0658"/>
<reference evidence="4" key="2">
    <citation type="journal article" date="2010" name="Stand. Genomic Sci.">
        <title>Complete genome sequence of Thermaerobacter marianensis type strain (7p75aT).</title>
        <authorList>
            <person name="Han C."/>
            <person name="Gu W."/>
            <person name="Zhang X."/>
            <person name="Lapidus A."/>
            <person name="Nolan M."/>
            <person name="Copeland A."/>
            <person name="Lucas S."/>
            <person name="Glavina Del Rio T."/>
            <person name="Tice H."/>
            <person name="Cheng J."/>
            <person name="Tapia R."/>
            <person name="Goodwin L."/>
            <person name="Pitluck S."/>
            <person name="Pagani I."/>
            <person name="Ivanova N."/>
            <person name="Mavromatis K."/>
            <person name="Mikhailova N."/>
            <person name="Pati A."/>
            <person name="Chen A."/>
            <person name="Palaniappan K."/>
            <person name="Land M."/>
            <person name="Hauser L."/>
            <person name="Chang Y."/>
            <person name="Jeffries C."/>
            <person name="Schneider S."/>
            <person name="Rohde M."/>
            <person name="Goker M."/>
            <person name="Pukall R."/>
            <person name="Woyke T."/>
            <person name="Bristow J."/>
            <person name="Eisen J."/>
            <person name="Markowitz V."/>
            <person name="Hugenholtz P."/>
            <person name="Kyrpides N."/>
            <person name="Klenk H."/>
            <person name="Detter J."/>
        </authorList>
    </citation>
    <scope>NUCLEOTIDE SEQUENCE [LARGE SCALE GENOMIC DNA]</scope>
    <source>
        <strain evidence="4">ATCC 700841 / DSM 12885 / JCM 10246 / 7p75a</strain>
    </source>
</reference>
<organism evidence="3 4">
    <name type="scientific">Thermaerobacter marianensis (strain ATCC 700841 / DSM 12885 / JCM 10246 / 7p75a)</name>
    <dbReference type="NCBI Taxonomy" id="644966"/>
    <lineage>
        <taxon>Bacteria</taxon>
        <taxon>Bacillati</taxon>
        <taxon>Bacillota</taxon>
        <taxon>Clostridia</taxon>
        <taxon>Eubacteriales</taxon>
        <taxon>Clostridiales Family XVII. Incertae Sedis</taxon>
        <taxon>Thermaerobacter</taxon>
    </lineage>
</organism>
<sequence length="208" mass="21663">MTRRRLLSIVVMVALLVTALGGLALAAGKQTPSSPKAGKSQLVGTQEAGAKVKAQQEGQRSSGKGKEERGESKDKGQKDAKAGTRSAEGVLVPDGDGFVIVHEDKAYRVVAGEGVDLSGYVWKKVNVTIRAVDGQWVVVKVKKAKSLRFVDAPKPKSRKQEGQPAPEPQPAPSPEPTPEPQPQPEPAPQPQPETGSGTGGGAATPPQA</sequence>
<feature type="signal peptide" evidence="2">
    <location>
        <begin position="1"/>
        <end position="26"/>
    </location>
</feature>
<keyword evidence="4" id="KW-1185">Reference proteome</keyword>
<feature type="compositionally biased region" description="Pro residues" evidence="1">
    <location>
        <begin position="165"/>
        <end position="191"/>
    </location>
</feature>
<dbReference type="OrthoDB" id="10003398at2"/>
<name>E6SHS9_THEM7</name>
<accession>E6SHS9</accession>
<protein>
    <submittedName>
        <fullName evidence="3">Uncharacterized protein</fullName>
    </submittedName>
</protein>
<feature type="region of interest" description="Disordered" evidence="1">
    <location>
        <begin position="150"/>
        <end position="208"/>
    </location>
</feature>
<proteinExistence type="predicted"/>
<keyword evidence="2" id="KW-0732">Signal</keyword>